<organism evidence="9 10">
    <name type="scientific">Enterococcus avium</name>
    <name type="common">Streptococcus avium</name>
    <dbReference type="NCBI Taxonomy" id="33945"/>
    <lineage>
        <taxon>Bacteria</taxon>
        <taxon>Bacillati</taxon>
        <taxon>Bacillota</taxon>
        <taxon>Bacilli</taxon>
        <taxon>Lactobacillales</taxon>
        <taxon>Enterococcaceae</taxon>
        <taxon>Enterococcus</taxon>
    </lineage>
</organism>
<evidence type="ECO:0000256" key="5">
    <source>
        <dbReference type="ARBA" id="ARBA00022683"/>
    </source>
</evidence>
<proteinExistence type="predicted"/>
<dbReference type="GO" id="GO:0015577">
    <property type="term" value="F:galactitol transmembrane transporter activity"/>
    <property type="evidence" value="ECO:0007669"/>
    <property type="project" value="InterPro"/>
</dbReference>
<evidence type="ECO:0000256" key="4">
    <source>
        <dbReference type="ARBA" id="ARBA00022597"/>
    </source>
</evidence>
<comment type="subcellular location">
    <subcellularLocation>
        <location evidence="1">Cell membrane</location>
        <topology evidence="1">Multi-pass membrane protein</topology>
    </subcellularLocation>
</comment>
<name>A0A437UQ36_ENTAV</name>
<dbReference type="EMBL" id="RYZS01000001">
    <property type="protein sequence ID" value="RVU95744.1"/>
    <property type="molecule type" value="Genomic_DNA"/>
</dbReference>
<evidence type="ECO:0000256" key="7">
    <source>
        <dbReference type="ARBA" id="ARBA00022989"/>
    </source>
</evidence>
<protein>
    <submittedName>
        <fullName evidence="9">PTS galactitol transporter subunit IIC</fullName>
    </submittedName>
</protein>
<comment type="caution">
    <text evidence="9">The sequence shown here is derived from an EMBL/GenBank/DDBJ whole genome shotgun (WGS) entry which is preliminary data.</text>
</comment>
<keyword evidence="4" id="KW-0762">Sugar transport</keyword>
<dbReference type="InterPro" id="IPR013853">
    <property type="entry name" value="EIIC-GAT"/>
</dbReference>
<keyword evidence="3" id="KW-1003">Cell membrane</keyword>
<evidence type="ECO:0000313" key="9">
    <source>
        <dbReference type="EMBL" id="RVU95744.1"/>
    </source>
</evidence>
<evidence type="ECO:0000256" key="2">
    <source>
        <dbReference type="ARBA" id="ARBA00022448"/>
    </source>
</evidence>
<evidence type="ECO:0000256" key="3">
    <source>
        <dbReference type="ARBA" id="ARBA00022475"/>
    </source>
</evidence>
<keyword evidence="8" id="KW-0472">Membrane</keyword>
<reference evidence="9 10" key="1">
    <citation type="submission" date="2018-12" db="EMBL/GenBank/DDBJ databases">
        <title>A novel vanA-carrying plasmid in a clinical isolate of Enterococcus avium.</title>
        <authorList>
            <person name="Bernasconi O.J."/>
            <person name="Luzzaro F."/>
            <person name="Endimiani A."/>
        </authorList>
    </citation>
    <scope>NUCLEOTIDE SEQUENCE [LARGE SCALE GENOMIC DNA]</scope>
    <source>
        <strain evidence="9 10">LC0559/18</strain>
    </source>
</reference>
<dbReference type="AlphaFoldDB" id="A0A437UQ36"/>
<dbReference type="InterPro" id="IPR013014">
    <property type="entry name" value="PTS_EIIC_2"/>
</dbReference>
<sequence length="450" mass="49345">MDILVSVIQYILDMGASVFVPILMLIIGLVARMKFKDAFSSALIFGVAFAGMNLVVNFLLENVSPAAKGFAENTGINLTAVDGGWTTGASLTWAWKYAFIAFPIAIGINALMLVLKWTKVLNVDMWNVWGKAFTACMVTFISGNIYLGFAVCAIQTVVELKVGDLWAREIQELTGIPGVTLPHHMTLIACVLYPIDKLMDLIPFFNRKMDVNTLKQKIGIFAENHVMGFLVGTALGLVAKYDISDALVLGVNAAAALTLFPQVSKLFMQALSPISDAISEMMKKKFSGREIYIGLDWPILAGSNEIWVLAIILVPFELLFAAILPGNQMLPFAGLINLSIIVAAYLLARGNMIRMIVYGIITIPAFLYIGTWFAPWITKLAQETGAVNVEPGTMLGWATIENGEFRWAFASAAQGNWWGIIAAVVWLALFIIFYKGRSKENAKRYAEATE</sequence>
<dbReference type="RefSeq" id="WP_016179224.1">
    <property type="nucleotide sequence ID" value="NZ_CAAKNX010000181.1"/>
</dbReference>
<keyword evidence="6" id="KW-0812">Transmembrane</keyword>
<evidence type="ECO:0000256" key="6">
    <source>
        <dbReference type="ARBA" id="ARBA00022692"/>
    </source>
</evidence>
<keyword evidence="5" id="KW-0598">Phosphotransferase system</keyword>
<gene>
    <name evidence="9" type="ORF">EK398_13305</name>
</gene>
<evidence type="ECO:0000256" key="8">
    <source>
        <dbReference type="ARBA" id="ARBA00023136"/>
    </source>
</evidence>
<dbReference type="InterPro" id="IPR004703">
    <property type="entry name" value="PTS_sugar-sp_permease"/>
</dbReference>
<dbReference type="GO" id="GO:0009401">
    <property type="term" value="P:phosphoenolpyruvate-dependent sugar phosphotransferase system"/>
    <property type="evidence" value="ECO:0007669"/>
    <property type="project" value="UniProtKB-KW"/>
</dbReference>
<dbReference type="Proteomes" id="UP000288388">
    <property type="component" value="Unassembled WGS sequence"/>
</dbReference>
<evidence type="ECO:0000256" key="1">
    <source>
        <dbReference type="ARBA" id="ARBA00004651"/>
    </source>
</evidence>
<dbReference type="PANTHER" id="PTHR37324:SF2">
    <property type="entry name" value="PTS SYSTEM GALACTITOL-SPECIFIC EIIC COMPONENT"/>
    <property type="match status" value="1"/>
</dbReference>
<dbReference type="PANTHER" id="PTHR37324">
    <property type="entry name" value="PTS SYSTEM GALACTITOL-SPECIFIC EIIC COMPONENT"/>
    <property type="match status" value="1"/>
</dbReference>
<keyword evidence="7" id="KW-1133">Transmembrane helix</keyword>
<dbReference type="PIRSF" id="PIRSF006304">
    <property type="entry name" value="GatC"/>
    <property type="match status" value="1"/>
</dbReference>
<dbReference type="PROSITE" id="PS51104">
    <property type="entry name" value="PTS_EIIC_TYPE_2"/>
    <property type="match status" value="1"/>
</dbReference>
<dbReference type="Pfam" id="PF03611">
    <property type="entry name" value="EIIC-GAT"/>
    <property type="match status" value="1"/>
</dbReference>
<keyword evidence="2" id="KW-0813">Transport</keyword>
<dbReference type="GO" id="GO:0005886">
    <property type="term" value="C:plasma membrane"/>
    <property type="evidence" value="ECO:0007669"/>
    <property type="project" value="UniProtKB-SubCell"/>
</dbReference>
<accession>A0A437UQ36</accession>
<evidence type="ECO:0000313" key="10">
    <source>
        <dbReference type="Proteomes" id="UP000288388"/>
    </source>
</evidence>